<keyword evidence="1" id="KW-0812">Transmembrane</keyword>
<sequence>MIPDSTFWFVTAVLGVGTYLIRFSFLGLLGGRQLPDWLLVHLRYVGVAVLPALVTPMILWPAANGGQLDPLRMIAAAAAMWAGWRLGVVWAIVVGMGTLWGLQYLTSQFHLG</sequence>
<dbReference type="Proteomes" id="UP000183002">
    <property type="component" value="Unassembled WGS sequence"/>
</dbReference>
<proteinExistence type="predicted"/>
<dbReference type="InterPro" id="IPR008407">
    <property type="entry name" value="Brnchd-chn_aa_trnsp_AzlD"/>
</dbReference>
<keyword evidence="1" id="KW-1133">Transmembrane helix</keyword>
<dbReference type="RefSeq" id="WP_050520114.1">
    <property type="nucleotide sequence ID" value="NZ_FOCO01000008.1"/>
</dbReference>
<evidence type="ECO:0000313" key="3">
    <source>
        <dbReference type="Proteomes" id="UP000183002"/>
    </source>
</evidence>
<keyword evidence="1" id="KW-0472">Membrane</keyword>
<dbReference type="Pfam" id="PF05437">
    <property type="entry name" value="AzlD"/>
    <property type="match status" value="1"/>
</dbReference>
<gene>
    <name evidence="2" type="ORF">SAMN05216227_1008104</name>
</gene>
<dbReference type="AlphaFoldDB" id="A0A1H8EB76"/>
<reference evidence="2 3" key="1">
    <citation type="submission" date="2016-10" db="EMBL/GenBank/DDBJ databases">
        <authorList>
            <person name="de Groot N.N."/>
        </authorList>
    </citation>
    <scope>NUCLEOTIDE SEQUENCE [LARGE SCALE GENOMIC DNA]</scope>
    <source>
        <strain evidence="2 3">CGMCC 1.10836</strain>
    </source>
</reference>
<feature type="transmembrane region" description="Helical" evidence="1">
    <location>
        <begin position="42"/>
        <end position="62"/>
    </location>
</feature>
<feature type="transmembrane region" description="Helical" evidence="1">
    <location>
        <begin position="6"/>
        <end position="30"/>
    </location>
</feature>
<dbReference type="OrthoDB" id="6119856at2"/>
<evidence type="ECO:0000313" key="2">
    <source>
        <dbReference type="EMBL" id="SEN16008.1"/>
    </source>
</evidence>
<organism evidence="2 3">
    <name type="scientific">Pseudorhodobacter antarcticus</name>
    <dbReference type="NCBI Taxonomy" id="1077947"/>
    <lineage>
        <taxon>Bacteria</taxon>
        <taxon>Pseudomonadati</taxon>
        <taxon>Pseudomonadota</taxon>
        <taxon>Alphaproteobacteria</taxon>
        <taxon>Rhodobacterales</taxon>
        <taxon>Paracoccaceae</taxon>
        <taxon>Pseudorhodobacter</taxon>
    </lineage>
</organism>
<feature type="transmembrane region" description="Helical" evidence="1">
    <location>
        <begin position="82"/>
        <end position="102"/>
    </location>
</feature>
<dbReference type="STRING" id="1077947.SAMN05216227_1008104"/>
<keyword evidence="3" id="KW-1185">Reference proteome</keyword>
<evidence type="ECO:0000256" key="1">
    <source>
        <dbReference type="SAM" id="Phobius"/>
    </source>
</evidence>
<protein>
    <submittedName>
        <fullName evidence="2">Branched-chain amino acid transport protein</fullName>
    </submittedName>
</protein>
<dbReference type="EMBL" id="FOCO01000008">
    <property type="protein sequence ID" value="SEN16008.1"/>
    <property type="molecule type" value="Genomic_DNA"/>
</dbReference>
<name>A0A1H8EB76_9RHOB</name>
<accession>A0A1H8EB76</accession>